<keyword evidence="10" id="KW-1185">Reference proteome</keyword>
<dbReference type="PROSITE" id="PS50850">
    <property type="entry name" value="MFS"/>
    <property type="match status" value="1"/>
</dbReference>
<feature type="transmembrane region" description="Helical" evidence="7">
    <location>
        <begin position="207"/>
        <end position="224"/>
    </location>
</feature>
<comment type="subcellular location">
    <subcellularLocation>
        <location evidence="1">Cell membrane</location>
        <topology evidence="1">Multi-pass membrane protein</topology>
    </subcellularLocation>
</comment>
<feature type="transmembrane region" description="Helical" evidence="7">
    <location>
        <begin position="20"/>
        <end position="39"/>
    </location>
</feature>
<dbReference type="InterPro" id="IPR011701">
    <property type="entry name" value="MFS"/>
</dbReference>
<evidence type="ECO:0000256" key="5">
    <source>
        <dbReference type="ARBA" id="ARBA00022989"/>
    </source>
</evidence>
<feature type="transmembrane region" description="Helical" evidence="7">
    <location>
        <begin position="272"/>
        <end position="292"/>
    </location>
</feature>
<evidence type="ECO:0000256" key="3">
    <source>
        <dbReference type="ARBA" id="ARBA00022475"/>
    </source>
</evidence>
<dbReference type="GO" id="GO:0022857">
    <property type="term" value="F:transmembrane transporter activity"/>
    <property type="evidence" value="ECO:0007669"/>
    <property type="project" value="InterPro"/>
</dbReference>
<dbReference type="AlphaFoldDB" id="A0A3E0VF99"/>
<name>A0A3E0VF99_9MICO</name>
<dbReference type="PANTHER" id="PTHR42718">
    <property type="entry name" value="MAJOR FACILITATOR SUPERFAMILY MULTIDRUG TRANSPORTER MFSC"/>
    <property type="match status" value="1"/>
</dbReference>
<dbReference type="Pfam" id="PF07690">
    <property type="entry name" value="MFS_1"/>
    <property type="match status" value="1"/>
</dbReference>
<feature type="transmembrane region" description="Helical" evidence="7">
    <location>
        <begin position="144"/>
        <end position="168"/>
    </location>
</feature>
<feature type="transmembrane region" description="Helical" evidence="7">
    <location>
        <begin position="59"/>
        <end position="75"/>
    </location>
</feature>
<feature type="transmembrane region" description="Helical" evidence="7">
    <location>
        <begin position="312"/>
        <end position="331"/>
    </location>
</feature>
<evidence type="ECO:0000256" key="4">
    <source>
        <dbReference type="ARBA" id="ARBA00022692"/>
    </source>
</evidence>
<feature type="transmembrane region" description="Helical" evidence="7">
    <location>
        <begin position="407"/>
        <end position="426"/>
    </location>
</feature>
<feature type="transmembrane region" description="Helical" evidence="7">
    <location>
        <begin position="87"/>
        <end position="104"/>
    </location>
</feature>
<dbReference type="InterPro" id="IPR020846">
    <property type="entry name" value="MFS_dom"/>
</dbReference>
<feature type="domain" description="Major facilitator superfamily (MFS) profile" evidence="8">
    <location>
        <begin position="19"/>
        <end position="468"/>
    </location>
</feature>
<feature type="transmembrane region" description="Helical" evidence="7">
    <location>
        <begin position="343"/>
        <end position="362"/>
    </location>
</feature>
<feature type="transmembrane region" description="Helical" evidence="7">
    <location>
        <begin position="230"/>
        <end position="251"/>
    </location>
</feature>
<keyword evidence="4 7" id="KW-0812">Transmembrane</keyword>
<comment type="caution">
    <text evidence="9">The sequence shown here is derived from an EMBL/GenBank/DDBJ whole genome shotgun (WGS) entry which is preliminary data.</text>
</comment>
<dbReference type="SUPFAM" id="SSF103473">
    <property type="entry name" value="MFS general substrate transporter"/>
    <property type="match status" value="1"/>
</dbReference>
<dbReference type="Proteomes" id="UP000256486">
    <property type="component" value="Unassembled WGS sequence"/>
</dbReference>
<protein>
    <recommendedName>
        <fullName evidence="8">Major facilitator superfamily (MFS) profile domain-containing protein</fullName>
    </recommendedName>
</protein>
<feature type="transmembrane region" description="Helical" evidence="7">
    <location>
        <begin position="110"/>
        <end position="132"/>
    </location>
</feature>
<evidence type="ECO:0000313" key="9">
    <source>
        <dbReference type="EMBL" id="RFA08128.1"/>
    </source>
</evidence>
<dbReference type="Gene3D" id="1.20.1250.20">
    <property type="entry name" value="MFS general substrate transporter like domains"/>
    <property type="match status" value="1"/>
</dbReference>
<organism evidence="9 10">
    <name type="scientific">Subtercola boreus</name>
    <dbReference type="NCBI Taxonomy" id="120213"/>
    <lineage>
        <taxon>Bacteria</taxon>
        <taxon>Bacillati</taxon>
        <taxon>Actinomycetota</taxon>
        <taxon>Actinomycetes</taxon>
        <taxon>Micrococcales</taxon>
        <taxon>Microbacteriaceae</taxon>
        <taxon>Subtercola</taxon>
    </lineage>
</organism>
<keyword evidence="5 7" id="KW-1133">Transmembrane helix</keyword>
<evidence type="ECO:0000256" key="2">
    <source>
        <dbReference type="ARBA" id="ARBA00022448"/>
    </source>
</evidence>
<feature type="transmembrane region" description="Helical" evidence="7">
    <location>
        <begin position="438"/>
        <end position="458"/>
    </location>
</feature>
<keyword evidence="3" id="KW-1003">Cell membrane</keyword>
<dbReference type="GO" id="GO:0005886">
    <property type="term" value="C:plasma membrane"/>
    <property type="evidence" value="ECO:0007669"/>
    <property type="project" value="UniProtKB-SubCell"/>
</dbReference>
<dbReference type="PANTHER" id="PTHR42718:SF46">
    <property type="entry name" value="BLR6921 PROTEIN"/>
    <property type="match status" value="1"/>
</dbReference>
<reference evidence="9 10" key="1">
    <citation type="submission" date="2017-04" db="EMBL/GenBank/DDBJ databases">
        <title>Comparative genome analysis of Subtercola boreus.</title>
        <authorList>
            <person name="Cho Y.-J."/>
            <person name="Cho A."/>
            <person name="Kim O.-S."/>
            <person name="Lee J.-I."/>
        </authorList>
    </citation>
    <scope>NUCLEOTIDE SEQUENCE [LARGE SCALE GENOMIC DNA]</scope>
    <source>
        <strain evidence="9 10">K300</strain>
    </source>
</reference>
<dbReference type="EMBL" id="NBWZ01000001">
    <property type="protein sequence ID" value="RFA08128.1"/>
    <property type="molecule type" value="Genomic_DNA"/>
</dbReference>
<dbReference type="InterPro" id="IPR036259">
    <property type="entry name" value="MFS_trans_sf"/>
</dbReference>
<evidence type="ECO:0000256" key="1">
    <source>
        <dbReference type="ARBA" id="ARBA00004651"/>
    </source>
</evidence>
<dbReference type="RefSeq" id="WP_116413544.1">
    <property type="nucleotide sequence ID" value="NZ_NBWZ01000001.1"/>
</dbReference>
<evidence type="ECO:0000256" key="7">
    <source>
        <dbReference type="SAM" id="Phobius"/>
    </source>
</evidence>
<feature type="transmembrane region" description="Helical" evidence="7">
    <location>
        <begin position="368"/>
        <end position="395"/>
    </location>
</feature>
<keyword evidence="6 7" id="KW-0472">Membrane</keyword>
<dbReference type="CDD" id="cd17504">
    <property type="entry name" value="MFS_MMR_MDR_like"/>
    <property type="match status" value="1"/>
</dbReference>
<proteinExistence type="predicted"/>
<feature type="transmembrane region" description="Helical" evidence="7">
    <location>
        <begin position="174"/>
        <end position="195"/>
    </location>
</feature>
<gene>
    <name evidence="9" type="ORF">B7R54_02025</name>
</gene>
<evidence type="ECO:0000256" key="6">
    <source>
        <dbReference type="ARBA" id="ARBA00023136"/>
    </source>
</evidence>
<evidence type="ECO:0000313" key="10">
    <source>
        <dbReference type="Proteomes" id="UP000256486"/>
    </source>
</evidence>
<evidence type="ECO:0000259" key="8">
    <source>
        <dbReference type="PROSITE" id="PS50850"/>
    </source>
</evidence>
<dbReference type="OrthoDB" id="4484751at2"/>
<accession>A0A3E0VF99</accession>
<sequence>MSRSTSEVRSAHPAPAAPRLATVALLSAVAAFSVLQSMVLPALPQIRSSLNASVTETSWILSAFLLVSSVSAIILGRLGDMFGKKRLLLISVGALLAGSVTAALSPTIGVLIAGRALQGVGAAAFPLAYGLVREIVPAERIPAIIGAISSTFGIGFAVGLILPAPLLAAGGWPAIFWSSALVNLAALVLIAVGVPESPGRTPGRVDWWGAALLAAALSSILLAIGETRAWPVPSLLLAAAIGILALGGFVLRELRAADPLVELRLLGNPAVLTADIAGLLVGFALYGAFSVIPQYVQTPTTLGYGFGATSLQSGLLLLPTAVTMVLVGPAAGRLGARFGHARMLVAAGVFGVIGYGILVAAVDSVWAILASTTILGIAVGLALTAAVNLLLAAVTPSVTGQATGLNTILRTIGGSLGAQVAAALIASTATTPTPETGYHLAFGACGAALALVAVAAGFRSALRLRRIRCQ</sequence>
<keyword evidence="2" id="KW-0813">Transport</keyword>